<dbReference type="EMBL" id="KQ971372">
    <property type="protein sequence ID" value="EFA10409.1"/>
    <property type="molecule type" value="Genomic_DNA"/>
</dbReference>
<dbReference type="Proteomes" id="UP000007266">
    <property type="component" value="Linkage group 9"/>
</dbReference>
<proteinExistence type="predicted"/>
<reference evidence="1 2" key="2">
    <citation type="journal article" date="2010" name="Nucleic Acids Res.">
        <title>BeetleBase in 2010: revisions to provide comprehensive genomic information for Tribolium castaneum.</title>
        <authorList>
            <person name="Kim H.S."/>
            <person name="Murphy T."/>
            <person name="Xia J."/>
            <person name="Caragea D."/>
            <person name="Park Y."/>
            <person name="Beeman R.W."/>
            <person name="Lorenzen M.D."/>
            <person name="Butcher S."/>
            <person name="Manak J.R."/>
            <person name="Brown S.J."/>
        </authorList>
    </citation>
    <scope>GENOME REANNOTATION</scope>
    <source>
        <strain evidence="1 2">Georgia GA2</strain>
    </source>
</reference>
<dbReference type="InParanoid" id="D6WZD1"/>
<gene>
    <name evidence="1" type="primary">GLEAN_12648</name>
    <name evidence="1" type="ORF">TcasGA2_TC012648</name>
</gene>
<sequence>MTQHLIKSGFRSGPSGAALLPGEIAGRLKPHDQISDREKSNAPKPIYQRVNKKHIHLPQPALEHKCRLIEWAVLKIIDGHLGFMQADADELTRQRRFFLKCDTNLKFRNIKVVMGPKMAAETTKEFFALSHHHAAIIINEISQSRLYSPITQTWPKSAALRKTDPKTARHVGGGAAFRRQFQNRPRFTRHSGVALCKMYNLTATKLQTDVNTGAVSLSRRPLTAFLRDTNSKRWQKCKSQSSLGSTVRVVGASRMAFITQLALAPPAHKLRHGEKLPVIAGAIHAEIFFSTRISFRFLQISSRNYAIVRYTRAVIGFCDLCEESTLR</sequence>
<reference evidence="1 2" key="1">
    <citation type="journal article" date="2008" name="Nature">
        <title>The genome of the model beetle and pest Tribolium castaneum.</title>
        <authorList>
            <consortium name="Tribolium Genome Sequencing Consortium"/>
            <person name="Richards S."/>
            <person name="Gibbs R.A."/>
            <person name="Weinstock G.M."/>
            <person name="Brown S.J."/>
            <person name="Denell R."/>
            <person name="Beeman R.W."/>
            <person name="Gibbs R."/>
            <person name="Beeman R.W."/>
            <person name="Brown S.J."/>
            <person name="Bucher G."/>
            <person name="Friedrich M."/>
            <person name="Grimmelikhuijzen C.J."/>
            <person name="Klingler M."/>
            <person name="Lorenzen M."/>
            <person name="Richards S."/>
            <person name="Roth S."/>
            <person name="Schroder R."/>
            <person name="Tautz D."/>
            <person name="Zdobnov E.M."/>
            <person name="Muzny D."/>
            <person name="Gibbs R.A."/>
            <person name="Weinstock G.M."/>
            <person name="Attaway T."/>
            <person name="Bell S."/>
            <person name="Buhay C.J."/>
            <person name="Chandrabose M.N."/>
            <person name="Chavez D."/>
            <person name="Clerk-Blankenburg K.P."/>
            <person name="Cree A."/>
            <person name="Dao M."/>
            <person name="Davis C."/>
            <person name="Chacko J."/>
            <person name="Dinh H."/>
            <person name="Dugan-Rocha S."/>
            <person name="Fowler G."/>
            <person name="Garner T.T."/>
            <person name="Garnes J."/>
            <person name="Gnirke A."/>
            <person name="Hawes A."/>
            <person name="Hernandez J."/>
            <person name="Hines S."/>
            <person name="Holder M."/>
            <person name="Hume J."/>
            <person name="Jhangiani S.N."/>
            <person name="Joshi V."/>
            <person name="Khan Z.M."/>
            <person name="Jackson L."/>
            <person name="Kovar C."/>
            <person name="Kowis A."/>
            <person name="Lee S."/>
            <person name="Lewis L.R."/>
            <person name="Margolis J."/>
            <person name="Morgan M."/>
            <person name="Nazareth L.V."/>
            <person name="Nguyen N."/>
            <person name="Okwuonu G."/>
            <person name="Parker D."/>
            <person name="Richards S."/>
            <person name="Ruiz S.J."/>
            <person name="Santibanez J."/>
            <person name="Savard J."/>
            <person name="Scherer S.E."/>
            <person name="Schneider B."/>
            <person name="Sodergren E."/>
            <person name="Tautz D."/>
            <person name="Vattahil S."/>
            <person name="Villasana D."/>
            <person name="White C.S."/>
            <person name="Wright R."/>
            <person name="Park Y."/>
            <person name="Beeman R.W."/>
            <person name="Lord J."/>
            <person name="Oppert B."/>
            <person name="Lorenzen M."/>
            <person name="Brown S."/>
            <person name="Wang L."/>
            <person name="Savard J."/>
            <person name="Tautz D."/>
            <person name="Richards S."/>
            <person name="Weinstock G."/>
            <person name="Gibbs R.A."/>
            <person name="Liu Y."/>
            <person name="Worley K."/>
            <person name="Weinstock G."/>
            <person name="Elsik C.G."/>
            <person name="Reese J.T."/>
            <person name="Elhaik E."/>
            <person name="Landan G."/>
            <person name="Graur D."/>
            <person name="Arensburger P."/>
            <person name="Atkinson P."/>
            <person name="Beeman R.W."/>
            <person name="Beidler J."/>
            <person name="Brown S.J."/>
            <person name="Demuth J.P."/>
            <person name="Drury D.W."/>
            <person name="Du Y.Z."/>
            <person name="Fujiwara H."/>
            <person name="Lorenzen M."/>
            <person name="Maselli V."/>
            <person name="Osanai M."/>
            <person name="Park Y."/>
            <person name="Robertson H.M."/>
            <person name="Tu Z."/>
            <person name="Wang J.J."/>
            <person name="Wang S."/>
            <person name="Richards S."/>
            <person name="Song H."/>
            <person name="Zhang L."/>
            <person name="Sodergren E."/>
            <person name="Werner D."/>
            <person name="Stanke M."/>
            <person name="Morgenstern B."/>
            <person name="Solovyev V."/>
            <person name="Kosarev P."/>
            <person name="Brown G."/>
            <person name="Chen H.C."/>
            <person name="Ermolaeva O."/>
            <person name="Hlavina W."/>
            <person name="Kapustin Y."/>
            <person name="Kiryutin B."/>
            <person name="Kitts P."/>
            <person name="Maglott D."/>
            <person name="Pruitt K."/>
            <person name="Sapojnikov V."/>
            <person name="Souvorov A."/>
            <person name="Mackey A.J."/>
            <person name="Waterhouse R.M."/>
            <person name="Wyder S."/>
            <person name="Zdobnov E.M."/>
            <person name="Zdobnov E.M."/>
            <person name="Wyder S."/>
            <person name="Kriventseva E.V."/>
            <person name="Kadowaki T."/>
            <person name="Bork P."/>
            <person name="Aranda M."/>
            <person name="Bao R."/>
            <person name="Beermann A."/>
            <person name="Berns N."/>
            <person name="Bolognesi R."/>
            <person name="Bonneton F."/>
            <person name="Bopp D."/>
            <person name="Brown S.J."/>
            <person name="Bucher G."/>
            <person name="Butts T."/>
            <person name="Chaumot A."/>
            <person name="Denell R.E."/>
            <person name="Ferrier D.E."/>
            <person name="Friedrich M."/>
            <person name="Gordon C.M."/>
            <person name="Jindra M."/>
            <person name="Klingler M."/>
            <person name="Lan Q."/>
            <person name="Lattorff H.M."/>
            <person name="Laudet V."/>
            <person name="von Levetsow C."/>
            <person name="Liu Z."/>
            <person name="Lutz R."/>
            <person name="Lynch J.A."/>
            <person name="da Fonseca R.N."/>
            <person name="Posnien N."/>
            <person name="Reuter R."/>
            <person name="Roth S."/>
            <person name="Savard J."/>
            <person name="Schinko J.B."/>
            <person name="Schmitt C."/>
            <person name="Schoppmeier M."/>
            <person name="Schroder R."/>
            <person name="Shippy T.D."/>
            <person name="Simonnet F."/>
            <person name="Marques-Souza H."/>
            <person name="Tautz D."/>
            <person name="Tomoyasu Y."/>
            <person name="Trauner J."/>
            <person name="Van der Zee M."/>
            <person name="Vervoort M."/>
            <person name="Wittkopp N."/>
            <person name="Wimmer E.A."/>
            <person name="Yang X."/>
            <person name="Jones A.K."/>
            <person name="Sattelle D.B."/>
            <person name="Ebert P.R."/>
            <person name="Nelson D."/>
            <person name="Scott J.G."/>
            <person name="Beeman R.W."/>
            <person name="Muthukrishnan S."/>
            <person name="Kramer K.J."/>
            <person name="Arakane Y."/>
            <person name="Beeman R.W."/>
            <person name="Zhu Q."/>
            <person name="Hogenkamp D."/>
            <person name="Dixit R."/>
            <person name="Oppert B."/>
            <person name="Jiang H."/>
            <person name="Zou Z."/>
            <person name="Marshall J."/>
            <person name="Elpidina E."/>
            <person name="Vinokurov K."/>
            <person name="Oppert C."/>
            <person name="Zou Z."/>
            <person name="Evans J."/>
            <person name="Lu Z."/>
            <person name="Zhao P."/>
            <person name="Sumathipala N."/>
            <person name="Altincicek B."/>
            <person name="Vilcinskas A."/>
            <person name="Williams M."/>
            <person name="Hultmark D."/>
            <person name="Hetru C."/>
            <person name="Jiang H."/>
            <person name="Grimmelikhuijzen C.J."/>
            <person name="Hauser F."/>
            <person name="Cazzamali G."/>
            <person name="Williamson M."/>
            <person name="Park Y."/>
            <person name="Li B."/>
            <person name="Tanaka Y."/>
            <person name="Predel R."/>
            <person name="Neupert S."/>
            <person name="Schachtner J."/>
            <person name="Verleyen P."/>
            <person name="Raible F."/>
            <person name="Bork P."/>
            <person name="Friedrich M."/>
            <person name="Walden K.K."/>
            <person name="Robertson H.M."/>
            <person name="Angeli S."/>
            <person name="Foret S."/>
            <person name="Bucher G."/>
            <person name="Schuetz S."/>
            <person name="Maleszka R."/>
            <person name="Wimmer E.A."/>
            <person name="Beeman R.W."/>
            <person name="Lorenzen M."/>
            <person name="Tomoyasu Y."/>
            <person name="Miller S.C."/>
            <person name="Grossmann D."/>
            <person name="Bucher G."/>
        </authorList>
    </citation>
    <scope>NUCLEOTIDE SEQUENCE [LARGE SCALE GENOMIC DNA]</scope>
    <source>
        <strain evidence="1 2">Georgia GA2</strain>
    </source>
</reference>
<name>D6WZD1_TRICA</name>
<organism evidence="1 2">
    <name type="scientific">Tribolium castaneum</name>
    <name type="common">Red flour beetle</name>
    <dbReference type="NCBI Taxonomy" id="7070"/>
    <lineage>
        <taxon>Eukaryota</taxon>
        <taxon>Metazoa</taxon>
        <taxon>Ecdysozoa</taxon>
        <taxon>Arthropoda</taxon>
        <taxon>Hexapoda</taxon>
        <taxon>Insecta</taxon>
        <taxon>Pterygota</taxon>
        <taxon>Neoptera</taxon>
        <taxon>Endopterygota</taxon>
        <taxon>Coleoptera</taxon>
        <taxon>Polyphaga</taxon>
        <taxon>Cucujiformia</taxon>
        <taxon>Tenebrionidae</taxon>
        <taxon>Tenebrionidae incertae sedis</taxon>
        <taxon>Tribolium</taxon>
    </lineage>
</organism>
<dbReference type="AlphaFoldDB" id="D6WZD1"/>
<evidence type="ECO:0000313" key="2">
    <source>
        <dbReference type="Proteomes" id="UP000007266"/>
    </source>
</evidence>
<protein>
    <submittedName>
        <fullName evidence="1">Uncharacterized protein</fullName>
    </submittedName>
</protein>
<keyword evidence="2" id="KW-1185">Reference proteome</keyword>
<dbReference type="HOGENOM" id="CLU_850816_0_0_1"/>
<accession>D6WZD1</accession>
<evidence type="ECO:0000313" key="1">
    <source>
        <dbReference type="EMBL" id="EFA10409.1"/>
    </source>
</evidence>